<feature type="transmembrane region" description="Helical" evidence="6">
    <location>
        <begin position="294"/>
        <end position="315"/>
    </location>
</feature>
<reference evidence="7" key="1">
    <citation type="submission" date="2023-08" db="EMBL/GenBank/DDBJ databases">
        <title>Reference Genome Resource for the Citrus Pathogen Phytophthora citrophthora.</title>
        <authorList>
            <person name="Moller H."/>
            <person name="Coetzee B."/>
            <person name="Rose L.J."/>
            <person name="Van Niekerk J.M."/>
        </authorList>
    </citation>
    <scope>NUCLEOTIDE SEQUENCE</scope>
    <source>
        <strain evidence="7">STE-U-9442</strain>
    </source>
</reference>
<feature type="region of interest" description="Disordered" evidence="5">
    <location>
        <begin position="1457"/>
        <end position="1571"/>
    </location>
</feature>
<feature type="transmembrane region" description="Helical" evidence="6">
    <location>
        <begin position="95"/>
        <end position="115"/>
    </location>
</feature>
<dbReference type="SUPFAM" id="SSF47473">
    <property type="entry name" value="EF-hand"/>
    <property type="match status" value="1"/>
</dbReference>
<feature type="transmembrane region" description="Helical" evidence="6">
    <location>
        <begin position="477"/>
        <end position="502"/>
    </location>
</feature>
<evidence type="ECO:0000256" key="5">
    <source>
        <dbReference type="SAM" id="MobiDB-lite"/>
    </source>
</evidence>
<dbReference type="PANTHER" id="PTHR15332">
    <property type="entry name" value="PROPROTEIN CONVERTASE SUBTILISIN_KEXIN TYPE 5-LIKE"/>
    <property type="match status" value="1"/>
</dbReference>
<feature type="region of interest" description="Disordered" evidence="5">
    <location>
        <begin position="1281"/>
        <end position="1313"/>
    </location>
</feature>
<dbReference type="InterPro" id="IPR011992">
    <property type="entry name" value="EF-hand-dom_pair"/>
</dbReference>
<keyword evidence="8" id="KW-1185">Reference proteome</keyword>
<evidence type="ECO:0000256" key="6">
    <source>
        <dbReference type="SAM" id="Phobius"/>
    </source>
</evidence>
<dbReference type="Pfam" id="PF00335">
    <property type="entry name" value="Tetraspanin"/>
    <property type="match status" value="1"/>
</dbReference>
<feature type="compositionally biased region" description="Polar residues" evidence="5">
    <location>
        <begin position="1457"/>
        <end position="1468"/>
    </location>
</feature>
<protein>
    <recommendedName>
        <fullName evidence="9">EF-hand domain-containing protein</fullName>
    </recommendedName>
</protein>
<keyword evidence="4 6" id="KW-0472">Membrane</keyword>
<feature type="compositionally biased region" description="Polar residues" evidence="5">
    <location>
        <begin position="1349"/>
        <end position="1359"/>
    </location>
</feature>
<feature type="transmembrane region" description="Helical" evidence="6">
    <location>
        <begin position="554"/>
        <end position="573"/>
    </location>
</feature>
<feature type="transmembrane region" description="Helical" evidence="6">
    <location>
        <begin position="593"/>
        <end position="616"/>
    </location>
</feature>
<organism evidence="7 8">
    <name type="scientific">Phytophthora citrophthora</name>
    <dbReference type="NCBI Taxonomy" id="4793"/>
    <lineage>
        <taxon>Eukaryota</taxon>
        <taxon>Sar</taxon>
        <taxon>Stramenopiles</taxon>
        <taxon>Oomycota</taxon>
        <taxon>Peronosporomycetes</taxon>
        <taxon>Peronosporales</taxon>
        <taxon>Peronosporaceae</taxon>
        <taxon>Phytophthora</taxon>
    </lineage>
</organism>
<dbReference type="PANTHER" id="PTHR15332:SF175">
    <property type="entry name" value="PROPROTEIN CONVERTASE SUBTILISIN_KEXIN TYPE 5-LIKE"/>
    <property type="match status" value="1"/>
</dbReference>
<keyword evidence="3 6" id="KW-1133">Transmembrane helix</keyword>
<evidence type="ECO:0000256" key="4">
    <source>
        <dbReference type="ARBA" id="ARBA00023136"/>
    </source>
</evidence>
<feature type="transmembrane region" description="Helical" evidence="6">
    <location>
        <begin position="53"/>
        <end position="75"/>
    </location>
</feature>
<evidence type="ECO:0008006" key="9">
    <source>
        <dbReference type="Google" id="ProtNLM"/>
    </source>
</evidence>
<feature type="transmembrane region" description="Helical" evidence="6">
    <location>
        <begin position="327"/>
        <end position="350"/>
    </location>
</feature>
<feature type="transmembrane region" description="Helical" evidence="6">
    <location>
        <begin position="688"/>
        <end position="714"/>
    </location>
</feature>
<comment type="subcellular location">
    <subcellularLocation>
        <location evidence="1">Membrane</location>
        <topology evidence="1">Multi-pass membrane protein</topology>
    </subcellularLocation>
</comment>
<gene>
    <name evidence="7" type="ORF">P3T76_012763</name>
</gene>
<feature type="region of interest" description="Disordered" evidence="5">
    <location>
        <begin position="1011"/>
        <end position="1035"/>
    </location>
</feature>
<dbReference type="InterPro" id="IPR018499">
    <property type="entry name" value="Tetraspanin/Peripherin"/>
</dbReference>
<keyword evidence="2 6" id="KW-0812">Transmembrane</keyword>
<feature type="compositionally biased region" description="Basic and acidic residues" evidence="5">
    <location>
        <begin position="1492"/>
        <end position="1514"/>
    </location>
</feature>
<dbReference type="Gene3D" id="1.10.238.10">
    <property type="entry name" value="EF-hand"/>
    <property type="match status" value="1"/>
</dbReference>
<proteinExistence type="predicted"/>
<feature type="region of interest" description="Disordered" evidence="5">
    <location>
        <begin position="1347"/>
        <end position="1377"/>
    </location>
</feature>
<feature type="transmembrane region" description="Helical" evidence="6">
    <location>
        <begin position="771"/>
        <end position="795"/>
    </location>
</feature>
<dbReference type="EMBL" id="JASMQC010000032">
    <property type="protein sequence ID" value="KAK1931831.1"/>
    <property type="molecule type" value="Genomic_DNA"/>
</dbReference>
<feature type="transmembrane region" description="Helical" evidence="6">
    <location>
        <begin position="734"/>
        <end position="751"/>
    </location>
</feature>
<dbReference type="GO" id="GO:0016020">
    <property type="term" value="C:membrane"/>
    <property type="evidence" value="ECO:0007669"/>
    <property type="project" value="UniProtKB-SubCell"/>
</dbReference>
<feature type="transmembrane region" description="Helical" evidence="6">
    <location>
        <begin position="12"/>
        <end position="33"/>
    </location>
</feature>
<evidence type="ECO:0000256" key="1">
    <source>
        <dbReference type="ARBA" id="ARBA00004141"/>
    </source>
</evidence>
<feature type="transmembrane region" description="Helical" evidence="6">
    <location>
        <begin position="371"/>
        <end position="391"/>
    </location>
</feature>
<feature type="compositionally biased region" description="Polar residues" evidence="5">
    <location>
        <begin position="1281"/>
        <end position="1305"/>
    </location>
</feature>
<accession>A0AAD9G450</accession>
<feature type="transmembrane region" description="Helical" evidence="6">
    <location>
        <begin position="905"/>
        <end position="928"/>
    </location>
</feature>
<name>A0AAD9G450_9STRA</name>
<feature type="transmembrane region" description="Helical" evidence="6">
    <location>
        <begin position="251"/>
        <end position="274"/>
    </location>
</feature>
<evidence type="ECO:0000256" key="2">
    <source>
        <dbReference type="ARBA" id="ARBA00022692"/>
    </source>
</evidence>
<feature type="compositionally biased region" description="Polar residues" evidence="5">
    <location>
        <begin position="1534"/>
        <end position="1549"/>
    </location>
</feature>
<evidence type="ECO:0000256" key="3">
    <source>
        <dbReference type="ARBA" id="ARBA00022989"/>
    </source>
</evidence>
<feature type="transmembrane region" description="Helical" evidence="6">
    <location>
        <begin position="1045"/>
        <end position="1069"/>
    </location>
</feature>
<evidence type="ECO:0000313" key="7">
    <source>
        <dbReference type="EMBL" id="KAK1931831.1"/>
    </source>
</evidence>
<dbReference type="Proteomes" id="UP001259832">
    <property type="component" value="Unassembled WGS sequence"/>
</dbReference>
<comment type="caution">
    <text evidence="7">The sequence shown here is derived from an EMBL/GenBank/DDBJ whole genome shotgun (WGS) entry which is preliminary data.</text>
</comment>
<sequence>MAQKLCAGGLGLLSVVVAASGVGILFLGVDILLELNVLQLSYLLRVFDRRLGVYMLIFGGVMELFALFGGIVALLGFQGTRQHRSRWKWIRKWLIIWYSLACVVLLVAAFVLAGVGHKLSTQFMVTKDGDDMTVQELAVDMRMKDLWSSAPSTTKLFVQNSLKCCGYERVKATNGSISYTLQAEEFGWRRLSSTSVYRVYSEATKESNKTRMLAETHTEAVRLDSKSQCPHDISDGCATSMKLYVSRVARIAWKLCAGLASYTVAALLCASGLYDTDQGERKWKPDWGLRIKQLVLLLLILAGIFTALACSIFGLDVAVNRTLFSSTAFQMVFAKSMGASLMVYGVLALLTHTYSMRAVLYLSVHQLFLQCVARFMLAIVLFAAVGFTAYLSHYSSLSDEHWHAQLAEFLDGQWSLLSPSKQNAIALEFSCCGFNDPMLVAGQGVVFDRPALGYPGCSLAISRGCKVPLMNGVESSFAWLFAFLLTLALLEIVVMLLGALALRDVRNVEREAWFALESRLRYVAGSFRRDFQRRHILVSIGARFDPRLTRTQRAMSVLCGWATSLAVFAGHFATKGCYRTALKSCSQPGAGVLLGLGLAYGGAVGLAVQTATIALFEHIRHRSDEETQEVATARQRKEKVLLFRTPWFRRRSNSFATAEQSALRSDASTLGITQTTTEERWFVWLARFVAVTFQACGAILFLGGSALATLLGLLRLGYNNSLYGVPLDGNVFELLALACGLIVVGLLSAVANDMREQHLKRSYRRKAAPSIVILVVVAITAVLALGAVLLTVFMIHEVVQDDASALNSWSVRATGFSAAERLEEAWNTELIGNAKDKVQQEMRCCGFWDATNAPFLPCPEGDPVDVTYEALSVSGAVLTETKQEFTTLPGCRAGMLARFQSGADVATYCALTAAGILFLMILSSLFLARELVISKDSSLKVRVPDSGTTEDEKRDVRETFETVVGLKIAAPTRGKLRSQILASSLDSVAPSMANELAAAPLNRNQIQISSPVPGLKRQSDNKGPLLADNEPPDTDSTDVPYPASIVYVVFAVCLIWLVIMAYVVAISAVELGLVTSWRCVLAWSIGVAIQELVAEPIVIFASIVARTLHHWWSHTVIARVIRRGRALLRIGPQDTKALEHGASLTLYERLRYSAAVRIQHRLLTRVTRARYLRQLRDRKQEQHRLLAVRRRDVLRKTLKYFSEEEIDAFRLLFTSVDAAKLGLISYTAIAKAVYDLGVHVPATKVRELLEAFDPAYADLVDFEHFLYGMHCVREYHQQLETQSQENAEQPASKKSINEKLVSSSDRFGPRADPRAELVVKRQNLLRELQDRRESLAHKLMRKVSGRNLPVQQQGKSSRTAPIHEGNEHLLSNDEETAEKLNPTGTYVFWQNRKLSPKKRALESVLKKKHQEKLQTENPVRYGGENGADIPTTARAAVTLSPTKRAQKNMDNKITIPVSDSESELTSSIESRDRDKVAPVVSEEFHQTFSSDVESRAATETSERPKTLPKAEEAKPFGAYMLLSKQPPFRPPTAINPNDSTTSPRPTTAQKIKPTDAQSALLKALKKQQSKK</sequence>
<evidence type="ECO:0000313" key="8">
    <source>
        <dbReference type="Proteomes" id="UP001259832"/>
    </source>
</evidence>